<sequence length="58" mass="6685">MCCMMFLERQSCLEQIRCCVCIVGQNTVWVKHAQSFFASLLLFLSRVPPPRAPAVRIR</sequence>
<evidence type="ECO:0000313" key="2">
    <source>
        <dbReference type="Proteomes" id="UP000218209"/>
    </source>
</evidence>
<name>A0A1X6NM88_PORUM</name>
<dbReference type="Proteomes" id="UP000218209">
    <property type="component" value="Unassembled WGS sequence"/>
</dbReference>
<dbReference type="EMBL" id="KV919544">
    <property type="protein sequence ID" value="OSX69453.1"/>
    <property type="molecule type" value="Genomic_DNA"/>
</dbReference>
<protein>
    <submittedName>
        <fullName evidence="1">Uncharacterized protein</fullName>
    </submittedName>
</protein>
<organism evidence="1 2">
    <name type="scientific">Porphyra umbilicalis</name>
    <name type="common">Purple laver</name>
    <name type="synonym">Red alga</name>
    <dbReference type="NCBI Taxonomy" id="2786"/>
    <lineage>
        <taxon>Eukaryota</taxon>
        <taxon>Rhodophyta</taxon>
        <taxon>Bangiophyceae</taxon>
        <taxon>Bangiales</taxon>
        <taxon>Bangiaceae</taxon>
        <taxon>Porphyra</taxon>
    </lineage>
</organism>
<reference evidence="1 2" key="1">
    <citation type="submission" date="2017-03" db="EMBL/GenBank/DDBJ databases">
        <title>WGS assembly of Porphyra umbilicalis.</title>
        <authorList>
            <person name="Brawley S.H."/>
            <person name="Blouin N.A."/>
            <person name="Ficko-Blean E."/>
            <person name="Wheeler G.L."/>
            <person name="Lohr M."/>
            <person name="Goodson H.V."/>
            <person name="Jenkins J.W."/>
            <person name="Blaby-Haas C.E."/>
            <person name="Helliwell K.E."/>
            <person name="Chan C."/>
            <person name="Marriage T."/>
            <person name="Bhattacharya D."/>
            <person name="Klein A.S."/>
            <person name="Badis Y."/>
            <person name="Brodie J."/>
            <person name="Cao Y."/>
            <person name="Collen J."/>
            <person name="Dittami S.M."/>
            <person name="Gachon C.M."/>
            <person name="Green B.R."/>
            <person name="Karpowicz S."/>
            <person name="Kim J.W."/>
            <person name="Kudahl U."/>
            <person name="Lin S."/>
            <person name="Michel G."/>
            <person name="Mittag M."/>
            <person name="Olson B.J."/>
            <person name="Pangilinan J."/>
            <person name="Peng Y."/>
            <person name="Qiu H."/>
            <person name="Shu S."/>
            <person name="Singer J.T."/>
            <person name="Smith A.G."/>
            <person name="Sprecher B.N."/>
            <person name="Wagner V."/>
            <person name="Wang W."/>
            <person name="Wang Z.-Y."/>
            <person name="Yan J."/>
            <person name="Yarish C."/>
            <person name="Zoeuner-Riek S."/>
            <person name="Zhuang Y."/>
            <person name="Zou Y."/>
            <person name="Lindquist E.A."/>
            <person name="Grimwood J."/>
            <person name="Barry K."/>
            <person name="Rokhsar D.S."/>
            <person name="Schmutz J."/>
            <person name="Stiller J.W."/>
            <person name="Grossman A.R."/>
            <person name="Prochnik S.E."/>
        </authorList>
    </citation>
    <scope>NUCLEOTIDE SEQUENCE [LARGE SCALE GENOMIC DNA]</scope>
    <source>
        <strain evidence="1">4086291</strain>
    </source>
</reference>
<accession>A0A1X6NM88</accession>
<keyword evidence="2" id="KW-1185">Reference proteome</keyword>
<evidence type="ECO:0000313" key="1">
    <source>
        <dbReference type="EMBL" id="OSX69453.1"/>
    </source>
</evidence>
<gene>
    <name evidence="1" type="ORF">BU14_1501s0001</name>
</gene>
<dbReference type="AlphaFoldDB" id="A0A1X6NM88"/>
<proteinExistence type="predicted"/>